<sequence>MSRFDRLSALMRHFQMTVEMVEPGEGNLIVFGIPGSNDPCGVEFWPRHRRSESAIARKKRLVEARAEWDGGSNPLVAALPECVVMETQGDDGTERLLQMLIAEAADDRCGSASALNRLCEVLLIRLLRRQIEQGATTPGLLSGLADARLSRALVALHDDPGRNWRNVDLADMAGMSLSRFSEEFSSRVGETPQAYLRRWRMILARQAIASGERIQSVARRLGYGSSEALSRAFHKHYGQAPLSIRKESRRPVAAE</sequence>
<keyword evidence="1" id="KW-0805">Transcription regulation</keyword>
<keyword evidence="2" id="KW-0238">DNA-binding</keyword>
<dbReference type="PROSITE" id="PS01124">
    <property type="entry name" value="HTH_ARAC_FAMILY_2"/>
    <property type="match status" value="1"/>
</dbReference>
<feature type="domain" description="HTH araC/xylS-type" evidence="4">
    <location>
        <begin position="150"/>
        <end position="247"/>
    </location>
</feature>
<evidence type="ECO:0000256" key="1">
    <source>
        <dbReference type="ARBA" id="ARBA00023015"/>
    </source>
</evidence>
<dbReference type="PANTHER" id="PTHR46796:SF13">
    <property type="entry name" value="HTH-TYPE TRANSCRIPTIONAL ACTIVATOR RHAS"/>
    <property type="match status" value="1"/>
</dbReference>
<dbReference type="RefSeq" id="WP_271089156.1">
    <property type="nucleotide sequence ID" value="NZ_JAPJZH010000004.1"/>
</dbReference>
<keyword evidence="6" id="KW-1185">Reference proteome</keyword>
<dbReference type="Pfam" id="PF12833">
    <property type="entry name" value="HTH_18"/>
    <property type="match status" value="1"/>
</dbReference>
<dbReference type="Proteomes" id="UP001148313">
    <property type="component" value="Unassembled WGS sequence"/>
</dbReference>
<accession>A0ABT4VLP7</accession>
<evidence type="ECO:0000256" key="2">
    <source>
        <dbReference type="ARBA" id="ARBA00023125"/>
    </source>
</evidence>
<evidence type="ECO:0000259" key="4">
    <source>
        <dbReference type="PROSITE" id="PS01124"/>
    </source>
</evidence>
<gene>
    <name evidence="5" type="ORF">OOZ53_09235</name>
</gene>
<dbReference type="PANTHER" id="PTHR46796">
    <property type="entry name" value="HTH-TYPE TRANSCRIPTIONAL ACTIVATOR RHAS-RELATED"/>
    <property type="match status" value="1"/>
</dbReference>
<dbReference type="InterPro" id="IPR018060">
    <property type="entry name" value="HTH_AraC"/>
</dbReference>
<dbReference type="InterPro" id="IPR009057">
    <property type="entry name" value="Homeodomain-like_sf"/>
</dbReference>
<keyword evidence="3" id="KW-0804">Transcription</keyword>
<dbReference type="SUPFAM" id="SSF46689">
    <property type="entry name" value="Homeodomain-like"/>
    <property type="match status" value="2"/>
</dbReference>
<dbReference type="SMART" id="SM00342">
    <property type="entry name" value="HTH_ARAC"/>
    <property type="match status" value="1"/>
</dbReference>
<organism evidence="5 6">
    <name type="scientific">Hoeflea poritis</name>
    <dbReference type="NCBI Taxonomy" id="2993659"/>
    <lineage>
        <taxon>Bacteria</taxon>
        <taxon>Pseudomonadati</taxon>
        <taxon>Pseudomonadota</taxon>
        <taxon>Alphaproteobacteria</taxon>
        <taxon>Hyphomicrobiales</taxon>
        <taxon>Rhizobiaceae</taxon>
        <taxon>Hoeflea</taxon>
    </lineage>
</organism>
<evidence type="ECO:0000313" key="5">
    <source>
        <dbReference type="EMBL" id="MDA4845529.1"/>
    </source>
</evidence>
<dbReference type="Gene3D" id="1.10.10.60">
    <property type="entry name" value="Homeodomain-like"/>
    <property type="match status" value="2"/>
</dbReference>
<dbReference type="InterPro" id="IPR032783">
    <property type="entry name" value="AraC_lig"/>
</dbReference>
<dbReference type="EMBL" id="JAPJZH010000004">
    <property type="protein sequence ID" value="MDA4845529.1"/>
    <property type="molecule type" value="Genomic_DNA"/>
</dbReference>
<comment type="caution">
    <text evidence="5">The sequence shown here is derived from an EMBL/GenBank/DDBJ whole genome shotgun (WGS) entry which is preliminary data.</text>
</comment>
<proteinExistence type="predicted"/>
<name>A0ABT4VLP7_9HYPH</name>
<protein>
    <submittedName>
        <fullName evidence="5">AraC family transcriptional regulator</fullName>
    </submittedName>
</protein>
<dbReference type="Pfam" id="PF12852">
    <property type="entry name" value="Cupin_6"/>
    <property type="match status" value="1"/>
</dbReference>
<evidence type="ECO:0000256" key="3">
    <source>
        <dbReference type="ARBA" id="ARBA00023163"/>
    </source>
</evidence>
<reference evidence="5" key="1">
    <citation type="submission" date="2022-11" db="EMBL/GenBank/DDBJ databases">
        <title>Hoeflea poritis sp. nov., isolated from scleractinian coral Porites lutea.</title>
        <authorList>
            <person name="Zhang G."/>
            <person name="Wei Q."/>
            <person name="Cai L."/>
        </authorList>
    </citation>
    <scope>NUCLEOTIDE SEQUENCE</scope>
    <source>
        <strain evidence="5">E7-10</strain>
    </source>
</reference>
<dbReference type="InterPro" id="IPR050204">
    <property type="entry name" value="AraC_XylS_family_regulators"/>
</dbReference>
<evidence type="ECO:0000313" key="6">
    <source>
        <dbReference type="Proteomes" id="UP001148313"/>
    </source>
</evidence>